<reference evidence="2" key="1">
    <citation type="submission" date="2016-05" db="EMBL/GenBank/DDBJ databases">
        <title>Paenibacillus oryzae. sp. nov., isolated from the rice root.</title>
        <authorList>
            <person name="Zhang J."/>
            <person name="Zhang X."/>
        </authorList>
    </citation>
    <scope>NUCLEOTIDE SEQUENCE [LARGE SCALE GENOMIC DNA]</scope>
    <source>
        <strain evidence="2">KCTC13222</strain>
    </source>
</reference>
<dbReference type="AlphaFoldDB" id="A0A1C0ZSP9"/>
<dbReference type="RefSeq" id="WP_065857837.1">
    <property type="nucleotide sequence ID" value="NZ_LYPC01000028.1"/>
</dbReference>
<accession>A0A1C0ZSP9</accession>
<gene>
    <name evidence="1" type="ORF">A8709_05280</name>
</gene>
<organism evidence="1 2">
    <name type="scientific">Paenibacillus pectinilyticus</name>
    <dbReference type="NCBI Taxonomy" id="512399"/>
    <lineage>
        <taxon>Bacteria</taxon>
        <taxon>Bacillati</taxon>
        <taxon>Bacillota</taxon>
        <taxon>Bacilli</taxon>
        <taxon>Bacillales</taxon>
        <taxon>Paenibacillaceae</taxon>
        <taxon>Paenibacillus</taxon>
    </lineage>
</organism>
<dbReference type="Proteomes" id="UP000093309">
    <property type="component" value="Unassembled WGS sequence"/>
</dbReference>
<evidence type="ECO:0000313" key="1">
    <source>
        <dbReference type="EMBL" id="OCT11105.1"/>
    </source>
</evidence>
<evidence type="ECO:0008006" key="3">
    <source>
        <dbReference type="Google" id="ProtNLM"/>
    </source>
</evidence>
<dbReference type="InterPro" id="IPR036291">
    <property type="entry name" value="NAD(P)-bd_dom_sf"/>
</dbReference>
<protein>
    <recommendedName>
        <fullName evidence="3">NAD(P)-binding domain-containing protein</fullName>
    </recommendedName>
</protein>
<comment type="caution">
    <text evidence="1">The sequence shown here is derived from an EMBL/GenBank/DDBJ whole genome shotgun (WGS) entry which is preliminary data.</text>
</comment>
<sequence>MGGFLYTIQNRIVCWGEMVQILEKELGLPAHLNKQPSQPGDVPQTYADVSKAHRLLGYMPRTPFEEGIKKFMNWHRGEGHDEAINCSTDL</sequence>
<dbReference type="Gene3D" id="3.90.25.10">
    <property type="entry name" value="UDP-galactose 4-epimerase, domain 1"/>
    <property type="match status" value="1"/>
</dbReference>
<dbReference type="STRING" id="512399.A8709_05280"/>
<dbReference type="EMBL" id="LYPC01000028">
    <property type="protein sequence ID" value="OCT11105.1"/>
    <property type="molecule type" value="Genomic_DNA"/>
</dbReference>
<name>A0A1C0ZSP9_9BACL</name>
<proteinExistence type="predicted"/>
<dbReference type="SUPFAM" id="SSF51735">
    <property type="entry name" value="NAD(P)-binding Rossmann-fold domains"/>
    <property type="match status" value="1"/>
</dbReference>
<evidence type="ECO:0000313" key="2">
    <source>
        <dbReference type="Proteomes" id="UP000093309"/>
    </source>
</evidence>
<keyword evidence="2" id="KW-1185">Reference proteome</keyword>
<dbReference type="OrthoDB" id="9811743at2"/>